<dbReference type="EMBL" id="AUSU01005259">
    <property type="protein sequence ID" value="EPS63753.1"/>
    <property type="molecule type" value="Genomic_DNA"/>
</dbReference>
<evidence type="ECO:0000256" key="9">
    <source>
        <dbReference type="ARBA" id="ARBA00023136"/>
    </source>
</evidence>
<dbReference type="Pfam" id="PF04526">
    <property type="entry name" value="DUF568"/>
    <property type="match status" value="1"/>
</dbReference>
<dbReference type="InterPro" id="IPR006593">
    <property type="entry name" value="Cyt_b561/ferric_Rdtase_TM"/>
</dbReference>
<keyword evidence="3" id="KW-0813">Transport</keyword>
<name>S8DLH6_9LAMI</name>
<evidence type="ECO:0000256" key="2">
    <source>
        <dbReference type="ARBA" id="ARBA00004141"/>
    </source>
</evidence>
<dbReference type="PIRSF" id="PIRSF037471">
    <property type="entry name" value="UCP037471"/>
    <property type="match status" value="1"/>
</dbReference>
<dbReference type="PROSITE" id="PS50836">
    <property type="entry name" value="DOMON"/>
    <property type="match status" value="1"/>
</dbReference>
<dbReference type="Pfam" id="PF03188">
    <property type="entry name" value="Cytochrom_B561"/>
    <property type="match status" value="1"/>
</dbReference>
<keyword evidence="6" id="KW-0732">Signal</keyword>
<evidence type="ECO:0000259" key="14">
    <source>
        <dbReference type="PROSITE" id="PS50939"/>
    </source>
</evidence>
<dbReference type="Proteomes" id="UP000015453">
    <property type="component" value="Unassembled WGS sequence"/>
</dbReference>
<keyword evidence="7" id="KW-0249">Electron transport</keyword>
<dbReference type="InterPro" id="IPR017214">
    <property type="entry name" value="UCP037471"/>
</dbReference>
<evidence type="ECO:0000256" key="8">
    <source>
        <dbReference type="ARBA" id="ARBA00022989"/>
    </source>
</evidence>
<dbReference type="GO" id="GO:0016020">
    <property type="term" value="C:membrane"/>
    <property type="evidence" value="ECO:0007669"/>
    <property type="project" value="UniProtKB-SubCell"/>
</dbReference>
<dbReference type="OrthoDB" id="2419613at2759"/>
<evidence type="ECO:0000256" key="4">
    <source>
        <dbReference type="ARBA" id="ARBA00022692"/>
    </source>
</evidence>
<dbReference type="InterPro" id="IPR005018">
    <property type="entry name" value="DOMON_domain"/>
</dbReference>
<feature type="binding site" description="axial binding residue" evidence="11">
    <location>
        <position position="279"/>
    </location>
    <ligand>
        <name>heme b</name>
        <dbReference type="ChEBI" id="CHEBI:60344"/>
        <label>1</label>
    </ligand>
    <ligandPart>
        <name>Fe</name>
        <dbReference type="ChEBI" id="CHEBI:18248"/>
    </ligandPart>
</feature>
<feature type="domain" description="DOMON" evidence="13">
    <location>
        <begin position="36"/>
        <end position="151"/>
    </location>
</feature>
<evidence type="ECO:0000256" key="5">
    <source>
        <dbReference type="ARBA" id="ARBA00022723"/>
    </source>
</evidence>
<comment type="cofactor">
    <cofactor evidence="1">
        <name>heme b</name>
        <dbReference type="ChEBI" id="CHEBI:60344"/>
    </cofactor>
</comment>
<reference evidence="15 16" key="1">
    <citation type="journal article" date="2013" name="BMC Genomics">
        <title>The miniature genome of a carnivorous plant Genlisea aurea contains a low number of genes and short non-coding sequences.</title>
        <authorList>
            <person name="Leushkin E.V."/>
            <person name="Sutormin R.A."/>
            <person name="Nabieva E.R."/>
            <person name="Penin A.A."/>
            <person name="Kondrashov A.S."/>
            <person name="Logacheva M.D."/>
        </authorList>
    </citation>
    <scope>NUCLEOTIDE SEQUENCE [LARGE SCALE GENOMIC DNA]</scope>
</reference>
<feature type="non-terminal residue" evidence="15">
    <location>
        <position position="1"/>
    </location>
</feature>
<dbReference type="InterPro" id="IPR045265">
    <property type="entry name" value="AIR12_DOMON"/>
</dbReference>
<keyword evidence="8 12" id="KW-1133">Transmembrane helix</keyword>
<dbReference type="PANTHER" id="PTHR23130:SF167">
    <property type="entry name" value="CYTOCHROME B561 AND DOMON DOMAIN-CONTAINING PROTEIN"/>
    <property type="match status" value="1"/>
</dbReference>
<comment type="subcellular location">
    <subcellularLocation>
        <location evidence="2">Membrane</location>
        <topology evidence="2">Multi-pass membrane protein</topology>
    </subcellularLocation>
</comment>
<comment type="function">
    <text evidence="10">May act as a catecholamine-responsive trans-membrane electron transporter.</text>
</comment>
<evidence type="ECO:0000256" key="3">
    <source>
        <dbReference type="ARBA" id="ARBA00022448"/>
    </source>
</evidence>
<protein>
    <recommendedName>
        <fullName evidence="17">Cytochrome b561 and DOMON domain-containing protein</fullName>
    </recommendedName>
</protein>
<evidence type="ECO:0000259" key="13">
    <source>
        <dbReference type="PROSITE" id="PS50836"/>
    </source>
</evidence>
<evidence type="ECO:0000313" key="15">
    <source>
        <dbReference type="EMBL" id="EPS63753.1"/>
    </source>
</evidence>
<feature type="transmembrane region" description="Helical" evidence="12">
    <location>
        <begin position="281"/>
        <end position="299"/>
    </location>
</feature>
<keyword evidence="5 11" id="KW-0479">Metal-binding</keyword>
<feature type="transmembrane region" description="Helical" evidence="12">
    <location>
        <begin position="208"/>
        <end position="229"/>
    </location>
</feature>
<feature type="non-terminal residue" evidence="15">
    <location>
        <position position="379"/>
    </location>
</feature>
<organism evidence="15 16">
    <name type="scientific">Genlisea aurea</name>
    <dbReference type="NCBI Taxonomy" id="192259"/>
    <lineage>
        <taxon>Eukaryota</taxon>
        <taxon>Viridiplantae</taxon>
        <taxon>Streptophyta</taxon>
        <taxon>Embryophyta</taxon>
        <taxon>Tracheophyta</taxon>
        <taxon>Spermatophyta</taxon>
        <taxon>Magnoliopsida</taxon>
        <taxon>eudicotyledons</taxon>
        <taxon>Gunneridae</taxon>
        <taxon>Pentapetalae</taxon>
        <taxon>asterids</taxon>
        <taxon>lamiids</taxon>
        <taxon>Lamiales</taxon>
        <taxon>Lentibulariaceae</taxon>
        <taxon>Genlisea</taxon>
    </lineage>
</organism>
<feature type="domain" description="Cytochrome b561" evidence="14">
    <location>
        <begin position="165"/>
        <end position="370"/>
    </location>
</feature>
<feature type="binding site" description="axial binding residue" evidence="11">
    <location>
        <position position="315"/>
    </location>
    <ligand>
        <name>heme b</name>
        <dbReference type="ChEBI" id="CHEBI:60344"/>
        <label>1</label>
    </ligand>
    <ligandPart>
        <name>Fe</name>
        <dbReference type="ChEBI" id="CHEBI:18248"/>
    </ligandPart>
</feature>
<comment type="caution">
    <text evidence="15">The sequence shown here is derived from an EMBL/GenBank/DDBJ whole genome shotgun (WGS) entry which is preliminary data.</text>
</comment>
<dbReference type="SMART" id="SM00665">
    <property type="entry name" value="B561"/>
    <property type="match status" value="1"/>
</dbReference>
<evidence type="ECO:0000256" key="1">
    <source>
        <dbReference type="ARBA" id="ARBA00001970"/>
    </source>
</evidence>
<feature type="transmembrane region" description="Helical" evidence="12">
    <location>
        <begin position="346"/>
        <end position="369"/>
    </location>
</feature>
<evidence type="ECO:0000256" key="11">
    <source>
        <dbReference type="PIRSR" id="PIRSR037471-1"/>
    </source>
</evidence>
<feature type="binding site" description="axial binding residue" evidence="11">
    <location>
        <position position="210"/>
    </location>
    <ligand>
        <name>heme b</name>
        <dbReference type="ChEBI" id="CHEBI:60344"/>
        <label>1</label>
    </ligand>
    <ligandPart>
        <name>Fe</name>
        <dbReference type="ChEBI" id="CHEBI:18248"/>
    </ligandPart>
</feature>
<evidence type="ECO:0000256" key="6">
    <source>
        <dbReference type="ARBA" id="ARBA00022729"/>
    </source>
</evidence>
<keyword evidence="4 12" id="KW-0812">Transmembrane</keyword>
<keyword evidence="11" id="KW-0408">Iron</keyword>
<dbReference type="CDD" id="cd08760">
    <property type="entry name" value="Cyt_b561_FRRS1_like"/>
    <property type="match status" value="1"/>
</dbReference>
<dbReference type="Gene3D" id="1.20.120.1770">
    <property type="match status" value="1"/>
</dbReference>
<feature type="transmembrane region" description="Helical" evidence="12">
    <location>
        <begin position="311"/>
        <end position="334"/>
    </location>
</feature>
<dbReference type="PROSITE" id="PS50939">
    <property type="entry name" value="CYTOCHROME_B561"/>
    <property type="match status" value="1"/>
</dbReference>
<dbReference type="AlphaFoldDB" id="S8DLH6"/>
<dbReference type="FunFam" id="1.20.120.1770:FF:000007">
    <property type="entry name" value="Cytochrome b561 and DOMON domain-containing protein"/>
    <property type="match status" value="1"/>
</dbReference>
<evidence type="ECO:0000256" key="7">
    <source>
        <dbReference type="ARBA" id="ARBA00022982"/>
    </source>
</evidence>
<evidence type="ECO:0000256" key="12">
    <source>
        <dbReference type="SAM" id="Phobius"/>
    </source>
</evidence>
<evidence type="ECO:0000256" key="10">
    <source>
        <dbReference type="ARBA" id="ARBA00053871"/>
    </source>
</evidence>
<evidence type="ECO:0000313" key="16">
    <source>
        <dbReference type="Proteomes" id="UP000015453"/>
    </source>
</evidence>
<feature type="transmembrane region" description="Helical" evidence="12">
    <location>
        <begin position="241"/>
        <end position="261"/>
    </location>
</feature>
<sequence>FPAVSLLVSGVTAQYCTGYAFSGDQIFPSCADLPYLNSFLHWDLNQSSNSVKIAYRVTGDSTGKWVAWAVNPTGRGMVGAQSLVAYRQSNGAVRAYTSPVSDYRTALQEGELSFAVANLTASFTASEAIIFAKLELGNLRPDSVNQVWQEGPVYGDSPAMHFIYGANLMTMTPLNLMTAAPVNGGGGANSGQVVHGGGHVNSVQPVKIIHGVLNVVGWGILLPVGVTIARYLRVFEWAAPTWFYLHVSCQSTGYIIGVAGWATGIRLGSRSPGVAFPAHRFIGILIFCLATLQMTALLLRPTKEHKYRFYWNVYHHSVGYSVVVLSIVNIFRGFDILKPGHKWKGAYVGIFVALVIVAAVLEVFTWIVVVRRRKEEKLR</sequence>
<gene>
    <name evidence="15" type="ORF">M569_11030</name>
</gene>
<evidence type="ECO:0008006" key="17">
    <source>
        <dbReference type="Google" id="ProtNLM"/>
    </source>
</evidence>
<proteinExistence type="predicted"/>
<dbReference type="CDD" id="cd09629">
    <property type="entry name" value="DOMON_CIL1_like"/>
    <property type="match status" value="1"/>
</dbReference>
<keyword evidence="9 12" id="KW-0472">Membrane</keyword>
<keyword evidence="16" id="KW-1185">Reference proteome</keyword>
<dbReference type="PANTHER" id="PTHR23130">
    <property type="entry name" value="CYTOCHROME B561 AND DOMON DOMAIN-CONTAINING PROTEIN"/>
    <property type="match status" value="1"/>
</dbReference>
<feature type="binding site" description="axial binding residue" evidence="11">
    <location>
        <position position="246"/>
    </location>
    <ligand>
        <name>heme b</name>
        <dbReference type="ChEBI" id="CHEBI:60344"/>
        <label>1</label>
    </ligand>
    <ligandPart>
        <name>Fe</name>
        <dbReference type="ChEBI" id="CHEBI:18248"/>
    </ligandPart>
</feature>
<accession>S8DLH6</accession>
<dbReference type="GO" id="GO:0046872">
    <property type="term" value="F:metal ion binding"/>
    <property type="evidence" value="ECO:0007669"/>
    <property type="project" value="UniProtKB-KW"/>
</dbReference>